<dbReference type="PANTHER" id="PTHR45969">
    <property type="entry name" value="RING ZINC FINGER PROTEIN-RELATED"/>
    <property type="match status" value="1"/>
</dbReference>
<dbReference type="GO" id="GO:0016567">
    <property type="term" value="P:protein ubiquitination"/>
    <property type="evidence" value="ECO:0007669"/>
    <property type="project" value="TreeGrafter"/>
</dbReference>
<dbReference type="InterPro" id="IPR001841">
    <property type="entry name" value="Znf_RING"/>
</dbReference>
<sequence length="280" mass="31062">MVFESTAPEELAKLMKQFGLTPADIDLEFEGVRLTLDGAWTDPYEAGHLLFTAELLAYIIIYRFSRGMNVFNVEAEARNFLDVRLNDGTISEEACFNLSPEDMCLTIGVLTGDAGDGDPLLEGWKREDGYRAVERIVLAALKIAAVETLPFTEGEGIGTMEVWDDNDVVEFERGHRDGDGPPEDLSPVTLEAVGEKIDISGFTRAISCPLPPHMSCVICQLSLAGAEEGEERPIRTVCDHYFHFNCLSHWLNSAQDNSNLCPTCRTDLGCERRQRRPVEG</sequence>
<dbReference type="EMBL" id="MU004198">
    <property type="protein sequence ID" value="KAF2489613.1"/>
    <property type="molecule type" value="Genomic_DNA"/>
</dbReference>
<keyword evidence="3" id="KW-0862">Zinc</keyword>
<keyword evidence="1" id="KW-0479">Metal-binding</keyword>
<evidence type="ECO:0000313" key="6">
    <source>
        <dbReference type="EMBL" id="KAF2489613.1"/>
    </source>
</evidence>
<organism evidence="6 7">
    <name type="scientific">Lophium mytilinum</name>
    <dbReference type="NCBI Taxonomy" id="390894"/>
    <lineage>
        <taxon>Eukaryota</taxon>
        <taxon>Fungi</taxon>
        <taxon>Dikarya</taxon>
        <taxon>Ascomycota</taxon>
        <taxon>Pezizomycotina</taxon>
        <taxon>Dothideomycetes</taxon>
        <taxon>Pleosporomycetidae</taxon>
        <taxon>Mytilinidiales</taxon>
        <taxon>Mytilinidiaceae</taxon>
        <taxon>Lophium</taxon>
    </lineage>
</organism>
<accession>A0A6A6QD72</accession>
<proteinExistence type="predicted"/>
<dbReference type="SUPFAM" id="SSF57850">
    <property type="entry name" value="RING/U-box"/>
    <property type="match status" value="1"/>
</dbReference>
<reference evidence="6" key="1">
    <citation type="journal article" date="2020" name="Stud. Mycol.">
        <title>101 Dothideomycetes genomes: a test case for predicting lifestyles and emergence of pathogens.</title>
        <authorList>
            <person name="Haridas S."/>
            <person name="Albert R."/>
            <person name="Binder M."/>
            <person name="Bloem J."/>
            <person name="Labutti K."/>
            <person name="Salamov A."/>
            <person name="Andreopoulos B."/>
            <person name="Baker S."/>
            <person name="Barry K."/>
            <person name="Bills G."/>
            <person name="Bluhm B."/>
            <person name="Cannon C."/>
            <person name="Castanera R."/>
            <person name="Culley D."/>
            <person name="Daum C."/>
            <person name="Ezra D."/>
            <person name="Gonzalez J."/>
            <person name="Henrissat B."/>
            <person name="Kuo A."/>
            <person name="Liang C."/>
            <person name="Lipzen A."/>
            <person name="Lutzoni F."/>
            <person name="Magnuson J."/>
            <person name="Mondo S."/>
            <person name="Nolan M."/>
            <person name="Ohm R."/>
            <person name="Pangilinan J."/>
            <person name="Park H.-J."/>
            <person name="Ramirez L."/>
            <person name="Alfaro M."/>
            <person name="Sun H."/>
            <person name="Tritt A."/>
            <person name="Yoshinaga Y."/>
            <person name="Zwiers L.-H."/>
            <person name="Turgeon B."/>
            <person name="Goodwin S."/>
            <person name="Spatafora J."/>
            <person name="Crous P."/>
            <person name="Grigoriev I."/>
        </authorList>
    </citation>
    <scope>NUCLEOTIDE SEQUENCE</scope>
    <source>
        <strain evidence="6">CBS 269.34</strain>
    </source>
</reference>
<dbReference type="PANTHER" id="PTHR45969:SF69">
    <property type="entry name" value="FINGER DOMAIN PROTEIN, PUTATIVE (AFU_ORTHOLOGUE AFUA_3G12190)-RELATED"/>
    <property type="match status" value="1"/>
</dbReference>
<evidence type="ECO:0000313" key="7">
    <source>
        <dbReference type="Proteomes" id="UP000799750"/>
    </source>
</evidence>
<gene>
    <name evidence="6" type="ORF">BU16DRAFT_566722</name>
</gene>
<dbReference type="SMART" id="SM00184">
    <property type="entry name" value="RING"/>
    <property type="match status" value="1"/>
</dbReference>
<evidence type="ECO:0000259" key="5">
    <source>
        <dbReference type="PROSITE" id="PS50089"/>
    </source>
</evidence>
<evidence type="ECO:0000256" key="1">
    <source>
        <dbReference type="ARBA" id="ARBA00022723"/>
    </source>
</evidence>
<evidence type="ECO:0000256" key="3">
    <source>
        <dbReference type="ARBA" id="ARBA00022833"/>
    </source>
</evidence>
<name>A0A6A6QD72_9PEZI</name>
<evidence type="ECO:0000256" key="2">
    <source>
        <dbReference type="ARBA" id="ARBA00022771"/>
    </source>
</evidence>
<dbReference type="InterPro" id="IPR013083">
    <property type="entry name" value="Znf_RING/FYVE/PHD"/>
</dbReference>
<dbReference type="Pfam" id="PF13639">
    <property type="entry name" value="zf-RING_2"/>
    <property type="match status" value="1"/>
</dbReference>
<dbReference type="Gene3D" id="3.30.40.10">
    <property type="entry name" value="Zinc/RING finger domain, C3HC4 (zinc finger)"/>
    <property type="match status" value="1"/>
</dbReference>
<dbReference type="PROSITE" id="PS50089">
    <property type="entry name" value="ZF_RING_2"/>
    <property type="match status" value="1"/>
</dbReference>
<keyword evidence="7" id="KW-1185">Reference proteome</keyword>
<dbReference type="GO" id="GO:0008270">
    <property type="term" value="F:zinc ion binding"/>
    <property type="evidence" value="ECO:0007669"/>
    <property type="project" value="UniProtKB-KW"/>
</dbReference>
<feature type="domain" description="RING-type" evidence="5">
    <location>
        <begin position="216"/>
        <end position="265"/>
    </location>
</feature>
<keyword evidence="2 4" id="KW-0863">Zinc-finger</keyword>
<dbReference type="GO" id="GO:0061630">
    <property type="term" value="F:ubiquitin protein ligase activity"/>
    <property type="evidence" value="ECO:0007669"/>
    <property type="project" value="TreeGrafter"/>
</dbReference>
<dbReference type="AlphaFoldDB" id="A0A6A6QD72"/>
<protein>
    <recommendedName>
        <fullName evidence="5">RING-type domain-containing protein</fullName>
    </recommendedName>
</protein>
<dbReference type="Proteomes" id="UP000799750">
    <property type="component" value="Unassembled WGS sequence"/>
</dbReference>
<dbReference type="InterPro" id="IPR011016">
    <property type="entry name" value="Znf_RING-CH"/>
</dbReference>
<evidence type="ECO:0000256" key="4">
    <source>
        <dbReference type="PROSITE-ProRule" id="PRU00175"/>
    </source>
</evidence>
<dbReference type="OrthoDB" id="3677589at2759"/>
<dbReference type="SMART" id="SM00744">
    <property type="entry name" value="RINGv"/>
    <property type="match status" value="1"/>
</dbReference>
<dbReference type="CDD" id="cd16448">
    <property type="entry name" value="RING-H2"/>
    <property type="match status" value="1"/>
</dbReference>